<dbReference type="SUPFAM" id="SSF55729">
    <property type="entry name" value="Acyl-CoA N-acyltransferases (Nat)"/>
    <property type="match status" value="1"/>
</dbReference>
<feature type="domain" description="N-acetyltransferase" evidence="3">
    <location>
        <begin position="34"/>
        <end position="186"/>
    </location>
</feature>
<protein>
    <submittedName>
        <fullName evidence="4">Acyl-CoA N-acyltransferase</fullName>
    </submittedName>
</protein>
<comment type="caution">
    <text evidence="4">The sequence shown here is derived from an EMBL/GenBank/DDBJ whole genome shotgun (WGS) entry which is preliminary data.</text>
</comment>
<evidence type="ECO:0000259" key="3">
    <source>
        <dbReference type="PROSITE" id="PS51186"/>
    </source>
</evidence>
<dbReference type="Proteomes" id="UP000193560">
    <property type="component" value="Unassembled WGS sequence"/>
</dbReference>
<dbReference type="PROSITE" id="PS51186">
    <property type="entry name" value="GNAT"/>
    <property type="match status" value="1"/>
</dbReference>
<dbReference type="Gene3D" id="3.40.630.30">
    <property type="match status" value="1"/>
</dbReference>
<evidence type="ECO:0000256" key="1">
    <source>
        <dbReference type="ARBA" id="ARBA00022679"/>
    </source>
</evidence>
<evidence type="ECO:0000256" key="2">
    <source>
        <dbReference type="ARBA" id="ARBA00023315"/>
    </source>
</evidence>
<organism evidence="4 5">
    <name type="scientific">Absidia repens</name>
    <dbReference type="NCBI Taxonomy" id="90262"/>
    <lineage>
        <taxon>Eukaryota</taxon>
        <taxon>Fungi</taxon>
        <taxon>Fungi incertae sedis</taxon>
        <taxon>Mucoromycota</taxon>
        <taxon>Mucoromycotina</taxon>
        <taxon>Mucoromycetes</taxon>
        <taxon>Mucorales</taxon>
        <taxon>Cunninghamellaceae</taxon>
        <taxon>Absidia</taxon>
    </lineage>
</organism>
<gene>
    <name evidence="4" type="ORF">BCR42DRAFT_377212</name>
</gene>
<dbReference type="OrthoDB" id="47374at2759"/>
<proteinExistence type="predicted"/>
<sequence>MDHDSLAPNQAFISSFPYTSTSSQFIATYISPTIYLKSICPWNVDALKKIHLTLFPVHYSDSFYYQLQNEGEFAKLVYLDGVAVGSVCSRLERDPKQQEKNRVYIMTLGVLEHYRRRHLGHFLLQHIIDQAQLQPTITQIYLHVQTVNTAALAFYHQHGFREVALVRGYYRLANNNDAYVVVRNINHGQSSPSVSSTISH</sequence>
<feature type="non-terminal residue" evidence="4">
    <location>
        <position position="1"/>
    </location>
</feature>
<dbReference type="STRING" id="90262.A0A1X2ICP3"/>
<dbReference type="EMBL" id="MCGE01000015">
    <property type="protein sequence ID" value="ORZ13981.1"/>
    <property type="molecule type" value="Genomic_DNA"/>
</dbReference>
<keyword evidence="1 4" id="KW-0808">Transferase</keyword>
<reference evidence="4 5" key="1">
    <citation type="submission" date="2016-07" db="EMBL/GenBank/DDBJ databases">
        <title>Pervasive Adenine N6-methylation of Active Genes in Fungi.</title>
        <authorList>
            <consortium name="DOE Joint Genome Institute"/>
            <person name="Mondo S.J."/>
            <person name="Dannebaum R.O."/>
            <person name="Kuo R.C."/>
            <person name="Labutti K."/>
            <person name="Haridas S."/>
            <person name="Kuo A."/>
            <person name="Salamov A."/>
            <person name="Ahrendt S.R."/>
            <person name="Lipzen A."/>
            <person name="Sullivan W."/>
            <person name="Andreopoulos W.B."/>
            <person name="Clum A."/>
            <person name="Lindquist E."/>
            <person name="Daum C."/>
            <person name="Ramamoorthy G.K."/>
            <person name="Gryganskyi A."/>
            <person name="Culley D."/>
            <person name="Magnuson J.K."/>
            <person name="James T.Y."/>
            <person name="O'Malley M.A."/>
            <person name="Stajich J.E."/>
            <person name="Spatafora J.W."/>
            <person name="Visel A."/>
            <person name="Grigoriev I.V."/>
        </authorList>
    </citation>
    <scope>NUCLEOTIDE SEQUENCE [LARGE SCALE GENOMIC DNA]</scope>
    <source>
        <strain evidence="4 5">NRRL 1336</strain>
    </source>
</reference>
<dbReference type="Pfam" id="PF00583">
    <property type="entry name" value="Acetyltransf_1"/>
    <property type="match status" value="1"/>
</dbReference>
<dbReference type="InterPro" id="IPR051556">
    <property type="entry name" value="N-term/lysine_N-AcTrnsfr"/>
</dbReference>
<accession>A0A1X2ICP3</accession>
<evidence type="ECO:0000313" key="4">
    <source>
        <dbReference type="EMBL" id="ORZ13981.1"/>
    </source>
</evidence>
<dbReference type="GO" id="GO:0031415">
    <property type="term" value="C:NatA complex"/>
    <property type="evidence" value="ECO:0007669"/>
    <property type="project" value="TreeGrafter"/>
</dbReference>
<dbReference type="InterPro" id="IPR000182">
    <property type="entry name" value="GNAT_dom"/>
</dbReference>
<dbReference type="AlphaFoldDB" id="A0A1X2ICP3"/>
<dbReference type="PANTHER" id="PTHR42919">
    <property type="entry name" value="N-ALPHA-ACETYLTRANSFERASE"/>
    <property type="match status" value="1"/>
</dbReference>
<dbReference type="CDD" id="cd04301">
    <property type="entry name" value="NAT_SF"/>
    <property type="match status" value="1"/>
</dbReference>
<dbReference type="GO" id="GO:0016747">
    <property type="term" value="F:acyltransferase activity, transferring groups other than amino-acyl groups"/>
    <property type="evidence" value="ECO:0007669"/>
    <property type="project" value="InterPro"/>
</dbReference>
<dbReference type="InterPro" id="IPR016181">
    <property type="entry name" value="Acyl_CoA_acyltransferase"/>
</dbReference>
<keyword evidence="5" id="KW-1185">Reference proteome</keyword>
<dbReference type="PANTHER" id="PTHR42919:SF8">
    <property type="entry name" value="N-ALPHA-ACETYLTRANSFERASE 50"/>
    <property type="match status" value="1"/>
</dbReference>
<dbReference type="GO" id="GO:0007064">
    <property type="term" value="P:mitotic sister chromatid cohesion"/>
    <property type="evidence" value="ECO:0007669"/>
    <property type="project" value="TreeGrafter"/>
</dbReference>
<keyword evidence="2 4" id="KW-0012">Acyltransferase</keyword>
<evidence type="ECO:0000313" key="5">
    <source>
        <dbReference type="Proteomes" id="UP000193560"/>
    </source>
</evidence>
<name>A0A1X2ICP3_9FUNG</name>